<sequence>MKKTILLTIGAISLPLALTTVVSCVDESEKGLTKEQLNAEAAKVTLLYENSENTLLKDAVIEAVTFVGFDVQKFEISSKTGKINEATKSFEVTFTLSEKGKKLTSDQKTLNITKFKTKESTTVKYNNIFIEAFQRNTKDLFKAIKAENDDAKLTKTKELQSNLANGLNEVQKVIVDYQKSALEEISKSFPELSVDELGVTGSALNLLVDSVEKWVVGITKSIVADYINTEKYDNGIAALKTKITEEKLKELSTMLGDKITDLGTLLKPVTTTVFKTLNTNETTKNIKDLDKQTAELVKYFETEAFANVSKKLNEIDFKNVTNGYKVKLEEVKKVLVDDFKSQIKTKLDTLFTDEKEKTAIKEALRAKFDVLMLQVNNAAQALFTGMQKLATTLDLIKK</sequence>
<dbReference type="AlphaFoldDB" id="D5E5N1"/>
<protein>
    <submittedName>
        <fullName evidence="1">Putative lipoprotein</fullName>
    </submittedName>
</protein>
<evidence type="ECO:0000313" key="1">
    <source>
        <dbReference type="EMBL" id="ADE19429.1"/>
    </source>
</evidence>
<dbReference type="RefSeq" id="WP_013054206.1">
    <property type="nucleotide sequence ID" value="NC_014014.1"/>
</dbReference>
<dbReference type="Proteomes" id="UP000001845">
    <property type="component" value="Chromosome"/>
</dbReference>
<dbReference type="PROSITE" id="PS51257">
    <property type="entry name" value="PROKAR_LIPOPROTEIN"/>
    <property type="match status" value="1"/>
</dbReference>
<gene>
    <name evidence="1" type="ordered locus">MCRO_0446</name>
</gene>
<keyword evidence="1" id="KW-0449">Lipoprotein</keyword>
<dbReference type="HOGENOM" id="CLU_692267_0_0_14"/>
<dbReference type="EMBL" id="CP001991">
    <property type="protein sequence ID" value="ADE19429.1"/>
    <property type="molecule type" value="Genomic_DNA"/>
</dbReference>
<dbReference type="eggNOG" id="ENOG5030NNP">
    <property type="taxonomic scope" value="Bacteria"/>
</dbReference>
<keyword evidence="2" id="KW-1185">Reference proteome</keyword>
<reference evidence="2" key="1">
    <citation type="submission" date="2010-03" db="EMBL/GenBank/DDBJ databases">
        <title>The complete genome of Mycoplasma crocodyli MP145.</title>
        <authorList>
            <person name="Glass J.I."/>
            <person name="Durkin A.S."/>
            <person name="Hostetler J."/>
            <person name="Jackson J."/>
            <person name="Johnson J."/>
            <person name="May M.A."/>
            <person name="Paralanov V."/>
            <person name="Radune D."/>
            <person name="Szczypinski B."/>
            <person name="Brown D.R."/>
        </authorList>
    </citation>
    <scope>NUCLEOTIDE SEQUENCE [LARGE SCALE GENOMIC DNA]</scope>
    <source>
        <strain evidence="2">ATCC 51981 / MP145</strain>
    </source>
</reference>
<evidence type="ECO:0000313" key="2">
    <source>
        <dbReference type="Proteomes" id="UP000001845"/>
    </source>
</evidence>
<accession>D5E5N1</accession>
<dbReference type="KEGG" id="mcd:MCRO_0446"/>
<reference key="2">
    <citation type="submission" date="2010-03" db="EMBL/GenBank/DDBJ databases">
        <authorList>
            <person name="Ma Z."/>
            <person name="Wang X."/>
            <person name="Liu H."/>
        </authorList>
    </citation>
    <scope>NUCLEOTIDE SEQUENCE</scope>
    <source>
        <strain>MP145</strain>
    </source>
</reference>
<reference evidence="1 2" key="3">
    <citation type="journal article" date="2011" name="J. Bacteriol.">
        <title>Genome sequences of Mycoplasma alligatoris A21JP2T and Mycoplasma crocodyli MP145T.</title>
        <authorList>
            <person name="Brown D.R."/>
            <person name="Farmerie W.G."/>
            <person name="May M."/>
            <person name="Benders G.A."/>
            <person name="Durkin A.S."/>
            <person name="Hlavinka K."/>
            <person name="Hostetler J."/>
            <person name="Jackson J."/>
            <person name="Johnson J."/>
            <person name="Miller R.H."/>
            <person name="Paralanov V."/>
            <person name="Radune D."/>
            <person name="Szczypinski B."/>
            <person name="Glass J.I."/>
        </authorList>
    </citation>
    <scope>NUCLEOTIDE SEQUENCE [LARGE SCALE GENOMIC DNA]</scope>
    <source>
        <strain evidence="2">ATCC 51981 / MP145</strain>
    </source>
</reference>
<organism evidence="1 2">
    <name type="scientific">Mycoplasma crocodyli (strain ATCC 51981 / MP145)</name>
    <dbReference type="NCBI Taxonomy" id="512564"/>
    <lineage>
        <taxon>Bacteria</taxon>
        <taxon>Bacillati</taxon>
        <taxon>Mycoplasmatota</taxon>
        <taxon>Mollicutes</taxon>
        <taxon>Mycoplasmataceae</taxon>
        <taxon>Mycoplasma</taxon>
    </lineage>
</organism>
<proteinExistence type="predicted"/>
<name>D5E5N1_MYCCM</name>